<dbReference type="GeneID" id="87842500"/>
<feature type="transmembrane region" description="Helical" evidence="6">
    <location>
        <begin position="395"/>
        <end position="415"/>
    </location>
</feature>
<feature type="transmembrane region" description="Helical" evidence="6">
    <location>
        <begin position="564"/>
        <end position="582"/>
    </location>
</feature>
<evidence type="ECO:0000259" key="7">
    <source>
        <dbReference type="Pfam" id="PF00324"/>
    </source>
</evidence>
<protein>
    <submittedName>
        <fullName evidence="8">Amino acid transporter</fullName>
    </submittedName>
</protein>
<proteinExistence type="predicted"/>
<feature type="transmembrane region" description="Helical" evidence="6">
    <location>
        <begin position="201"/>
        <end position="219"/>
    </location>
</feature>
<dbReference type="Proteomes" id="UP001278766">
    <property type="component" value="Unassembled WGS sequence"/>
</dbReference>
<comment type="caution">
    <text evidence="8">The sequence shown here is derived from an EMBL/GenBank/DDBJ whole genome shotgun (WGS) entry which is preliminary data.</text>
</comment>
<evidence type="ECO:0000313" key="9">
    <source>
        <dbReference type="Proteomes" id="UP001278766"/>
    </source>
</evidence>
<feature type="region of interest" description="Disordered" evidence="5">
    <location>
        <begin position="16"/>
        <end position="38"/>
    </location>
</feature>
<feature type="transmembrane region" description="Helical" evidence="6">
    <location>
        <begin position="110"/>
        <end position="135"/>
    </location>
</feature>
<reference evidence="8" key="2">
    <citation type="submission" date="2023-06" db="EMBL/GenBank/DDBJ databases">
        <authorList>
            <consortium name="Lawrence Berkeley National Laboratory"/>
            <person name="Haridas S."/>
            <person name="Hensen N."/>
            <person name="Bonometti L."/>
            <person name="Westerberg I."/>
            <person name="Brannstrom I.O."/>
            <person name="Guillou S."/>
            <person name="Cros-Aarteil S."/>
            <person name="Calhoun S."/>
            <person name="Kuo A."/>
            <person name="Mondo S."/>
            <person name="Pangilinan J."/>
            <person name="Riley R."/>
            <person name="Labutti K."/>
            <person name="Andreopoulos B."/>
            <person name="Lipzen A."/>
            <person name="Chen C."/>
            <person name="Yanf M."/>
            <person name="Daum C."/>
            <person name="Ng V."/>
            <person name="Clum A."/>
            <person name="Steindorff A."/>
            <person name="Ohm R."/>
            <person name="Martin F."/>
            <person name="Silar P."/>
            <person name="Natvig D."/>
            <person name="Lalanne C."/>
            <person name="Gautier V."/>
            <person name="Ament-Velasquez S.L."/>
            <person name="Kruys A."/>
            <person name="Hutchinson M.I."/>
            <person name="Powell A.J."/>
            <person name="Barry K."/>
            <person name="Miller A.N."/>
            <person name="Grigoriev I.V."/>
            <person name="Debuchy R."/>
            <person name="Gladieux P."/>
            <person name="Thoren M.H."/>
            <person name="Johannesson H."/>
        </authorList>
    </citation>
    <scope>NUCLEOTIDE SEQUENCE</scope>
    <source>
        <strain evidence="8">CBS 168.71</strain>
    </source>
</reference>
<keyword evidence="2 6" id="KW-0812">Transmembrane</keyword>
<feature type="transmembrane region" description="Helical" evidence="6">
    <location>
        <begin position="341"/>
        <end position="360"/>
    </location>
</feature>
<keyword evidence="3 6" id="KW-1133">Transmembrane helix</keyword>
<dbReference type="EMBL" id="JAUEPN010000001">
    <property type="protein sequence ID" value="KAK3301456.1"/>
    <property type="molecule type" value="Genomic_DNA"/>
</dbReference>
<evidence type="ECO:0000256" key="6">
    <source>
        <dbReference type="SAM" id="Phobius"/>
    </source>
</evidence>
<evidence type="ECO:0000313" key="8">
    <source>
        <dbReference type="EMBL" id="KAK3301456.1"/>
    </source>
</evidence>
<keyword evidence="9" id="KW-1185">Reference proteome</keyword>
<dbReference type="InterPro" id="IPR004841">
    <property type="entry name" value="AA-permease/SLC12A_dom"/>
</dbReference>
<feature type="transmembrane region" description="Helical" evidence="6">
    <location>
        <begin position="299"/>
        <end position="320"/>
    </location>
</feature>
<evidence type="ECO:0000256" key="5">
    <source>
        <dbReference type="SAM" id="MobiDB-lite"/>
    </source>
</evidence>
<evidence type="ECO:0000256" key="3">
    <source>
        <dbReference type="ARBA" id="ARBA00022989"/>
    </source>
</evidence>
<dbReference type="PANTHER" id="PTHR43341">
    <property type="entry name" value="AMINO ACID PERMEASE"/>
    <property type="match status" value="1"/>
</dbReference>
<dbReference type="GO" id="GO:0016020">
    <property type="term" value="C:membrane"/>
    <property type="evidence" value="ECO:0007669"/>
    <property type="project" value="UniProtKB-SubCell"/>
</dbReference>
<dbReference type="Gene3D" id="1.20.1740.10">
    <property type="entry name" value="Amino acid/polyamine transporter I"/>
    <property type="match status" value="1"/>
</dbReference>
<reference evidence="8" key="1">
    <citation type="journal article" date="2023" name="Mol. Phylogenet. Evol.">
        <title>Genome-scale phylogeny and comparative genomics of the fungal order Sordariales.</title>
        <authorList>
            <person name="Hensen N."/>
            <person name="Bonometti L."/>
            <person name="Westerberg I."/>
            <person name="Brannstrom I.O."/>
            <person name="Guillou S."/>
            <person name="Cros-Aarteil S."/>
            <person name="Calhoun S."/>
            <person name="Haridas S."/>
            <person name="Kuo A."/>
            <person name="Mondo S."/>
            <person name="Pangilinan J."/>
            <person name="Riley R."/>
            <person name="LaButti K."/>
            <person name="Andreopoulos B."/>
            <person name="Lipzen A."/>
            <person name="Chen C."/>
            <person name="Yan M."/>
            <person name="Daum C."/>
            <person name="Ng V."/>
            <person name="Clum A."/>
            <person name="Steindorff A."/>
            <person name="Ohm R.A."/>
            <person name="Martin F."/>
            <person name="Silar P."/>
            <person name="Natvig D.O."/>
            <person name="Lalanne C."/>
            <person name="Gautier V."/>
            <person name="Ament-Velasquez S.L."/>
            <person name="Kruys A."/>
            <person name="Hutchinson M.I."/>
            <person name="Powell A.J."/>
            <person name="Barry K."/>
            <person name="Miller A.N."/>
            <person name="Grigoriev I.V."/>
            <person name="Debuchy R."/>
            <person name="Gladieux P."/>
            <person name="Hiltunen Thoren M."/>
            <person name="Johannesson H."/>
        </authorList>
    </citation>
    <scope>NUCLEOTIDE SEQUENCE</scope>
    <source>
        <strain evidence="8">CBS 168.71</strain>
    </source>
</reference>
<feature type="transmembrane region" description="Helical" evidence="6">
    <location>
        <begin position="474"/>
        <end position="496"/>
    </location>
</feature>
<sequence length="639" mass="71225">MDYEKPEAINPQVYQHVGHQSPQPDGEATLHGFDEPVVPEDKREFRSDSLWYGSHMKRATYLARPRLDDGIFTNLGMITQQQAGTSRASYQCLFLGSGRSLASAGPGGAVVAYILMGTVISSVISCLGEMTALMPVNAPVMEFPRRFISRGVGFAVGWIYWFAYAVLAGQQLVALSNAIKFRYDDGKTFLSWETGERVDNAVWISVFLVLVVTFNMFPVRVFGELEYVFGCFKLMFIVMLIMMMFFLSIVQPRGDAYHTEPLGTRYWNTPYSFFNPAYIAKDENLETTHIITGSLGTLIGVWTTFTSVLFSYIGMDIVAATAAESRALADVESMKMAARKINLRVITLYAIAMLTASFVVPMDHPFINGKASSVSARSVFIIAVVEAGMPNAAHFFNAVFCFSAFTCAINSMYIATRVLHTLALRGQTGPEFITKRLRACRSGVPVRAVLVTGALMMVAYMGRSGAPGARLDELANNSTVSCLVVYATICATYLYFFRTLEDAKLYGNASESQAASYDRDHPLYPYKSHGQWLKGCYGMVACIILILFNGVAAFLEPFNVRKFVSAYISLPTFLLLILGYNLRKHGLRFSDWWTDKSGDLSNTVQATSPKRKGRLEFPDVGFTRENMSTFLEWIWVWMK</sequence>
<evidence type="ECO:0000256" key="4">
    <source>
        <dbReference type="ARBA" id="ARBA00023136"/>
    </source>
</evidence>
<gene>
    <name evidence="8" type="ORF">B0H64DRAFT_422097</name>
</gene>
<dbReference type="AlphaFoldDB" id="A0AAE0LXM7"/>
<feature type="domain" description="Amino acid permease/ SLC12A" evidence="7">
    <location>
        <begin position="93"/>
        <end position="583"/>
    </location>
</feature>
<dbReference type="Pfam" id="PF00324">
    <property type="entry name" value="AA_permease"/>
    <property type="match status" value="1"/>
</dbReference>
<feature type="transmembrane region" description="Helical" evidence="6">
    <location>
        <begin position="444"/>
        <end position="462"/>
    </location>
</feature>
<comment type="subcellular location">
    <subcellularLocation>
        <location evidence="1">Membrane</location>
        <topology evidence="1">Multi-pass membrane protein</topology>
    </subcellularLocation>
</comment>
<dbReference type="PANTHER" id="PTHR43341:SF35">
    <property type="entry name" value="ACID TRANSPORTER, PUTATIVE-RELATED"/>
    <property type="match status" value="1"/>
</dbReference>
<feature type="transmembrane region" description="Helical" evidence="6">
    <location>
        <begin position="147"/>
        <end position="167"/>
    </location>
</feature>
<name>A0AAE0LXM7_9PEZI</name>
<evidence type="ECO:0000256" key="1">
    <source>
        <dbReference type="ARBA" id="ARBA00004141"/>
    </source>
</evidence>
<feature type="transmembrane region" description="Helical" evidence="6">
    <location>
        <begin position="231"/>
        <end position="250"/>
    </location>
</feature>
<keyword evidence="4 6" id="KW-0472">Membrane</keyword>
<organism evidence="8 9">
    <name type="scientific">Chaetomium fimeti</name>
    <dbReference type="NCBI Taxonomy" id="1854472"/>
    <lineage>
        <taxon>Eukaryota</taxon>
        <taxon>Fungi</taxon>
        <taxon>Dikarya</taxon>
        <taxon>Ascomycota</taxon>
        <taxon>Pezizomycotina</taxon>
        <taxon>Sordariomycetes</taxon>
        <taxon>Sordariomycetidae</taxon>
        <taxon>Sordariales</taxon>
        <taxon>Chaetomiaceae</taxon>
        <taxon>Chaetomium</taxon>
    </lineage>
</organism>
<dbReference type="GO" id="GO:0015171">
    <property type="term" value="F:amino acid transmembrane transporter activity"/>
    <property type="evidence" value="ECO:0007669"/>
    <property type="project" value="TreeGrafter"/>
</dbReference>
<dbReference type="InterPro" id="IPR050524">
    <property type="entry name" value="APC_YAT"/>
</dbReference>
<accession>A0AAE0LXM7</accession>
<evidence type="ECO:0000256" key="2">
    <source>
        <dbReference type="ARBA" id="ARBA00022692"/>
    </source>
</evidence>
<feature type="transmembrane region" description="Helical" evidence="6">
    <location>
        <begin position="536"/>
        <end position="558"/>
    </location>
</feature>
<dbReference type="RefSeq" id="XP_062664970.1">
    <property type="nucleotide sequence ID" value="XM_062805552.1"/>
</dbReference>